<dbReference type="Proteomes" id="UP000030922">
    <property type="component" value="Segment"/>
</dbReference>
<reference evidence="2" key="1">
    <citation type="submission" date="2014-10" db="EMBL/GenBank/DDBJ databases">
        <title>Characterization of Lactobacillus fermentum phage vB_S_LfeInf.</title>
        <authorList>
            <person name="Liu M."/>
            <person name="Gill J.J."/>
            <person name="Berry J."/>
            <person name="Young R.III."/>
            <person name="Summer E.J."/>
        </authorList>
    </citation>
    <scope>NUCLEOTIDE SEQUENCE [LARGE SCALE GENOMIC DNA]</scope>
</reference>
<sequence length="123" mass="13451">MAEEQEKQKKQQVFIFDPTTYQYLTVVDMTDVPSNGTLIPPIAMVNGKEIILDDAVWHPDTNSWTGSNQELVAANSSNLLQNQSSSIADDVIVLKNNFVGLQNSVALLTSLLLGDSTDPQEGE</sequence>
<dbReference type="KEGG" id="vg:26793841"/>
<name>A0A0A7NP07_9CAUD</name>
<protein>
    <submittedName>
        <fullName evidence="1">Uncharacterized protein</fullName>
    </submittedName>
</protein>
<evidence type="ECO:0000313" key="1">
    <source>
        <dbReference type="EMBL" id="AIZ94679.1"/>
    </source>
</evidence>
<dbReference type="GeneID" id="26793841"/>
<keyword evidence="2" id="KW-1185">Reference proteome</keyword>
<dbReference type="EMBL" id="KP054477">
    <property type="protein sequence ID" value="AIZ94679.1"/>
    <property type="molecule type" value="Genomic_DNA"/>
</dbReference>
<proteinExistence type="predicted"/>
<gene>
    <name evidence="1" type="ORF">LfeInf_053</name>
</gene>
<dbReference type="RefSeq" id="YP_009222291.1">
    <property type="nucleotide sequence ID" value="NC_029058.1"/>
</dbReference>
<reference evidence="1 2" key="2">
    <citation type="journal article" date="2015" name="Biotechnol. Biofuels">
        <title>Bacteriophage application restores ethanol fermentation characteristics disrupted by Lactobacillus fermentum.</title>
        <authorList>
            <person name="Liu M."/>
            <person name="Bischoff K.M."/>
            <person name="Gill J.J."/>
            <person name="Mire-Criscione M.D."/>
            <person name="Berry J.D."/>
            <person name="Young R."/>
            <person name="Summer E.J."/>
        </authorList>
    </citation>
    <scope>NUCLEOTIDE SEQUENCE [LARGE SCALE GENOMIC DNA]</scope>
</reference>
<accession>A0A0A7NP07</accession>
<organism evidence="1 2">
    <name type="scientific">Lactobacillus phage LfeInf</name>
    <dbReference type="NCBI Taxonomy" id="1567484"/>
    <lineage>
        <taxon>Viruses</taxon>
        <taxon>Duplodnaviria</taxon>
        <taxon>Heunggongvirae</taxon>
        <taxon>Uroviricota</taxon>
        <taxon>Caudoviricetes</taxon>
        <taxon>Herelleviridae</taxon>
        <taxon>Hopescreekvirus</taxon>
        <taxon>Hopescreekvirus LfeInf</taxon>
    </lineage>
</organism>
<evidence type="ECO:0000313" key="2">
    <source>
        <dbReference type="Proteomes" id="UP000030922"/>
    </source>
</evidence>